<comment type="caution">
    <text evidence="1">The sequence shown here is derived from an EMBL/GenBank/DDBJ whole genome shotgun (WGS) entry which is preliminary data.</text>
</comment>
<dbReference type="EMBL" id="JBANQN010000001">
    <property type="protein sequence ID" value="KAK6803640.1"/>
    <property type="molecule type" value="Genomic_DNA"/>
</dbReference>
<sequence>MVKNTPTLSLFYEFRTSTIHCSLCLPKLSLQIPLYENTPQRLVGQIFVPN</sequence>
<protein>
    <submittedName>
        <fullName evidence="1">Uncharacterized protein</fullName>
    </submittedName>
</protein>
<evidence type="ECO:0000313" key="2">
    <source>
        <dbReference type="Proteomes" id="UP001371456"/>
    </source>
</evidence>
<dbReference type="AlphaFoldDB" id="A0AAN8YPY5"/>
<dbReference type="Proteomes" id="UP001371456">
    <property type="component" value="Unassembled WGS sequence"/>
</dbReference>
<keyword evidence="2" id="KW-1185">Reference proteome</keyword>
<reference evidence="1 2" key="1">
    <citation type="submission" date="2024-02" db="EMBL/GenBank/DDBJ databases">
        <title>de novo genome assembly of Solanum bulbocastanum strain 11H21.</title>
        <authorList>
            <person name="Hosaka A.J."/>
        </authorList>
    </citation>
    <scope>NUCLEOTIDE SEQUENCE [LARGE SCALE GENOMIC DNA]</scope>
    <source>
        <tissue evidence="1">Young leaves</tissue>
    </source>
</reference>
<name>A0AAN8YPY5_SOLBU</name>
<organism evidence="1 2">
    <name type="scientific">Solanum bulbocastanum</name>
    <name type="common">Wild potato</name>
    <dbReference type="NCBI Taxonomy" id="147425"/>
    <lineage>
        <taxon>Eukaryota</taxon>
        <taxon>Viridiplantae</taxon>
        <taxon>Streptophyta</taxon>
        <taxon>Embryophyta</taxon>
        <taxon>Tracheophyta</taxon>
        <taxon>Spermatophyta</taxon>
        <taxon>Magnoliopsida</taxon>
        <taxon>eudicotyledons</taxon>
        <taxon>Gunneridae</taxon>
        <taxon>Pentapetalae</taxon>
        <taxon>asterids</taxon>
        <taxon>lamiids</taxon>
        <taxon>Solanales</taxon>
        <taxon>Solanaceae</taxon>
        <taxon>Solanoideae</taxon>
        <taxon>Solaneae</taxon>
        <taxon>Solanum</taxon>
    </lineage>
</organism>
<gene>
    <name evidence="1" type="ORF">RDI58_001424</name>
</gene>
<evidence type="ECO:0000313" key="1">
    <source>
        <dbReference type="EMBL" id="KAK6803640.1"/>
    </source>
</evidence>
<proteinExistence type="predicted"/>
<accession>A0AAN8YPY5</accession>